<dbReference type="CDD" id="cd17329">
    <property type="entry name" value="MFS_MdtH_MDR_like"/>
    <property type="match status" value="1"/>
</dbReference>
<evidence type="ECO:0000259" key="7">
    <source>
        <dbReference type="PROSITE" id="PS50850"/>
    </source>
</evidence>
<feature type="transmembrane region" description="Helical" evidence="6">
    <location>
        <begin position="81"/>
        <end position="98"/>
    </location>
</feature>
<dbReference type="Proteomes" id="UP000630097">
    <property type="component" value="Unassembled WGS sequence"/>
</dbReference>
<dbReference type="PANTHER" id="PTHR42688">
    <property type="entry name" value="CONSERVED PROTEIN"/>
    <property type="match status" value="1"/>
</dbReference>
<evidence type="ECO:0000256" key="5">
    <source>
        <dbReference type="ARBA" id="ARBA00023136"/>
    </source>
</evidence>
<feature type="transmembrane region" description="Helical" evidence="6">
    <location>
        <begin position="40"/>
        <end position="60"/>
    </location>
</feature>
<feature type="transmembrane region" description="Helical" evidence="6">
    <location>
        <begin position="251"/>
        <end position="270"/>
    </location>
</feature>
<accession>A0A8J3PQV3</accession>
<keyword evidence="9" id="KW-1185">Reference proteome</keyword>
<keyword evidence="3 6" id="KW-0812">Transmembrane</keyword>
<dbReference type="PROSITE" id="PS50850">
    <property type="entry name" value="MFS"/>
    <property type="match status" value="1"/>
</dbReference>
<feature type="transmembrane region" description="Helical" evidence="6">
    <location>
        <begin position="345"/>
        <end position="364"/>
    </location>
</feature>
<evidence type="ECO:0000313" key="8">
    <source>
        <dbReference type="EMBL" id="GIG77794.1"/>
    </source>
</evidence>
<keyword evidence="2" id="KW-1003">Cell membrane</keyword>
<dbReference type="RefSeq" id="WP_203881281.1">
    <property type="nucleotide sequence ID" value="NZ_BAABHH010000002.1"/>
</dbReference>
<feature type="transmembrane region" description="Helical" evidence="6">
    <location>
        <begin position="139"/>
        <end position="159"/>
    </location>
</feature>
<comment type="subcellular location">
    <subcellularLocation>
        <location evidence="1">Cell membrane</location>
        <topology evidence="1">Multi-pass membrane protein</topology>
    </subcellularLocation>
</comment>
<comment type="caution">
    <text evidence="8">The sequence shown here is derived from an EMBL/GenBank/DDBJ whole genome shotgun (WGS) entry which is preliminary data.</text>
</comment>
<keyword evidence="5 6" id="KW-0472">Membrane</keyword>
<dbReference type="AlphaFoldDB" id="A0A8J3PQV3"/>
<evidence type="ECO:0000256" key="4">
    <source>
        <dbReference type="ARBA" id="ARBA00022989"/>
    </source>
</evidence>
<evidence type="ECO:0000256" key="2">
    <source>
        <dbReference type="ARBA" id="ARBA00022475"/>
    </source>
</evidence>
<dbReference type="GO" id="GO:0005886">
    <property type="term" value="C:plasma membrane"/>
    <property type="evidence" value="ECO:0007669"/>
    <property type="project" value="UniProtKB-SubCell"/>
</dbReference>
<feature type="transmembrane region" description="Helical" evidence="6">
    <location>
        <begin position="213"/>
        <end position="231"/>
    </location>
</feature>
<sequence length="415" mass="44183">MIGTLRASGSFSPAARVLFVNQLGINIGFYMLMPYLADHLTAQAGMAIWTAGLVLGLRNVSQQGMFLVGGTMADRLGYRPLIMAGCALRTVAFAMFALSAAVPAVITAAVLTGFAGALFNPAARAYLAHEAGERKVEAFALFNVYYQTGILVGPLIGMALISLDFRIMCLTAAAVFAALTVLQWRHLPPRTGAAAGSGPVLADWREAISNRTFSRFAVTMFAYYALSYQIYLGLPLEVRRLTGSESGVPVLYVISALLGIFAQLPVTAWCERRWRPAQAMSVGLALMGLAFTLLIPADHLPGLVGLMLVIACVTVLTLGTLLVFPFEMATIARLAGERLVGTYYGLYNLISGIGILIGNLLIGLSLDVTNGTSSHALPWLFLALAGLASAYGMHALHHSGRLTEQAHAQPALHKP</sequence>
<feature type="transmembrane region" description="Helical" evidence="6">
    <location>
        <begin position="104"/>
        <end position="127"/>
    </location>
</feature>
<organism evidence="8 9">
    <name type="scientific">Planotetraspora kaengkrachanensis</name>
    <dbReference type="NCBI Taxonomy" id="575193"/>
    <lineage>
        <taxon>Bacteria</taxon>
        <taxon>Bacillati</taxon>
        <taxon>Actinomycetota</taxon>
        <taxon>Actinomycetes</taxon>
        <taxon>Streptosporangiales</taxon>
        <taxon>Streptosporangiaceae</taxon>
        <taxon>Planotetraspora</taxon>
    </lineage>
</organism>
<dbReference type="GO" id="GO:0022857">
    <property type="term" value="F:transmembrane transporter activity"/>
    <property type="evidence" value="ECO:0007669"/>
    <property type="project" value="InterPro"/>
</dbReference>
<keyword evidence="4 6" id="KW-1133">Transmembrane helix</keyword>
<dbReference type="SUPFAM" id="SSF103473">
    <property type="entry name" value="MFS general substrate transporter"/>
    <property type="match status" value="1"/>
</dbReference>
<dbReference type="InterPro" id="IPR036259">
    <property type="entry name" value="MFS_trans_sf"/>
</dbReference>
<feature type="transmembrane region" description="Helical" evidence="6">
    <location>
        <begin position="277"/>
        <end position="297"/>
    </location>
</feature>
<dbReference type="InterPro" id="IPR052425">
    <property type="entry name" value="Uncharacterized_MFS-type"/>
</dbReference>
<feature type="transmembrane region" description="Helical" evidence="6">
    <location>
        <begin position="376"/>
        <end position="396"/>
    </location>
</feature>
<dbReference type="Gene3D" id="1.20.1250.20">
    <property type="entry name" value="MFS general substrate transporter like domains"/>
    <property type="match status" value="1"/>
</dbReference>
<feature type="domain" description="Major facilitator superfamily (MFS) profile" evidence="7">
    <location>
        <begin position="1"/>
        <end position="401"/>
    </location>
</feature>
<gene>
    <name evidence="8" type="ORF">Pka01_09210</name>
</gene>
<feature type="transmembrane region" description="Helical" evidence="6">
    <location>
        <begin position="165"/>
        <end position="182"/>
    </location>
</feature>
<dbReference type="PANTHER" id="PTHR42688:SF1">
    <property type="entry name" value="BLR5212 PROTEIN"/>
    <property type="match status" value="1"/>
</dbReference>
<feature type="transmembrane region" description="Helical" evidence="6">
    <location>
        <begin position="303"/>
        <end position="324"/>
    </location>
</feature>
<reference evidence="8 9" key="1">
    <citation type="submission" date="2021-01" db="EMBL/GenBank/DDBJ databases">
        <title>Whole genome shotgun sequence of Planotetraspora kaengkrachanensis NBRC 104272.</title>
        <authorList>
            <person name="Komaki H."/>
            <person name="Tamura T."/>
        </authorList>
    </citation>
    <scope>NUCLEOTIDE SEQUENCE [LARGE SCALE GENOMIC DNA]</scope>
    <source>
        <strain evidence="8 9">NBRC 104272</strain>
    </source>
</reference>
<proteinExistence type="predicted"/>
<protein>
    <submittedName>
        <fullName evidence="8">Putative ABC transporter, permease protein</fullName>
    </submittedName>
</protein>
<dbReference type="InterPro" id="IPR011701">
    <property type="entry name" value="MFS"/>
</dbReference>
<evidence type="ECO:0000256" key="6">
    <source>
        <dbReference type="SAM" id="Phobius"/>
    </source>
</evidence>
<evidence type="ECO:0000313" key="9">
    <source>
        <dbReference type="Proteomes" id="UP000630097"/>
    </source>
</evidence>
<dbReference type="InterPro" id="IPR020846">
    <property type="entry name" value="MFS_dom"/>
</dbReference>
<evidence type="ECO:0000256" key="3">
    <source>
        <dbReference type="ARBA" id="ARBA00022692"/>
    </source>
</evidence>
<dbReference type="Pfam" id="PF07690">
    <property type="entry name" value="MFS_1"/>
    <property type="match status" value="1"/>
</dbReference>
<dbReference type="EMBL" id="BONV01000002">
    <property type="protein sequence ID" value="GIG77794.1"/>
    <property type="molecule type" value="Genomic_DNA"/>
</dbReference>
<name>A0A8J3PQV3_9ACTN</name>
<evidence type="ECO:0000256" key="1">
    <source>
        <dbReference type="ARBA" id="ARBA00004651"/>
    </source>
</evidence>